<keyword evidence="1" id="KW-0732">Signal</keyword>
<protein>
    <submittedName>
        <fullName evidence="2">Uncharacterized protein</fullName>
    </submittedName>
</protein>
<name>A0A3B0NCP7_THEAN</name>
<dbReference type="AlphaFoldDB" id="A0A3B0NCP7"/>
<gene>
    <name evidence="3" type="ORF">TAT_000265100</name>
    <name evidence="2" type="ORF">TAV_000265400</name>
</gene>
<evidence type="ECO:0000313" key="2">
    <source>
        <dbReference type="EMBL" id="SVP92856.1"/>
    </source>
</evidence>
<sequence length="367" mass="42832">MRSKVLISGLVAVSFYIISVESRFQINKSPQNNDFISKDISELGLNVYLDEIDFIPHEVSVTGKTKEVCKKSLETNYENDVYGLCEYFDCDIRFISSRPYNDKVPPFTKLPNNIILPNSGNISDQQRKKCNLTRLAARCSSYLRFANCIYINYVDGRRASIRNIKFSTEIEESLKIYPNSELVDTYFSVDGGTIGFLFREYMQNICSFVHNSCETLHPQFKNINKGYFWSQACVVFDFITPIEGYHSLFSTKLPYEQVESLVSREKEDFVNYQIYKPSNIVFSELNIPLLDPYNTVDQLQEYRDLLLNYRCQLISDLNNRTKNLELYSHSGKYRIYAACFELEKYYKKCDLCKKIGVKNTVEHQDFH</sequence>
<proteinExistence type="predicted"/>
<accession>A0A3B0NCP7</accession>
<dbReference type="EMBL" id="UIVT01000003">
    <property type="protein sequence ID" value="SVP93658.1"/>
    <property type="molecule type" value="Genomic_DNA"/>
</dbReference>
<feature type="signal peptide" evidence="1">
    <location>
        <begin position="1"/>
        <end position="22"/>
    </location>
</feature>
<reference evidence="2" key="1">
    <citation type="submission" date="2018-07" db="EMBL/GenBank/DDBJ databases">
        <authorList>
            <person name="Quirk P.G."/>
            <person name="Krulwich T.A."/>
        </authorList>
    </citation>
    <scope>NUCLEOTIDE SEQUENCE</scope>
    <source>
        <strain evidence="2">Anand</strain>
    </source>
</reference>
<evidence type="ECO:0000313" key="3">
    <source>
        <dbReference type="EMBL" id="SVP93658.1"/>
    </source>
</evidence>
<evidence type="ECO:0000256" key="1">
    <source>
        <dbReference type="SAM" id="SignalP"/>
    </source>
</evidence>
<dbReference type="VEuPathDB" id="PiroplasmaDB:TA05000"/>
<organism evidence="2">
    <name type="scientific">Theileria annulata</name>
    <dbReference type="NCBI Taxonomy" id="5874"/>
    <lineage>
        <taxon>Eukaryota</taxon>
        <taxon>Sar</taxon>
        <taxon>Alveolata</taxon>
        <taxon>Apicomplexa</taxon>
        <taxon>Aconoidasida</taxon>
        <taxon>Piroplasmida</taxon>
        <taxon>Theileriidae</taxon>
        <taxon>Theileria</taxon>
    </lineage>
</organism>
<dbReference type="EMBL" id="UIVS01000003">
    <property type="protein sequence ID" value="SVP92856.1"/>
    <property type="molecule type" value="Genomic_DNA"/>
</dbReference>
<feature type="chain" id="PRO_5036076093" evidence="1">
    <location>
        <begin position="23"/>
        <end position="367"/>
    </location>
</feature>